<keyword evidence="4" id="KW-1185">Reference proteome</keyword>
<reference evidence="3 4" key="1">
    <citation type="journal article" date="2012" name="BMC Genomics">
        <title>Sequencing the genome of Marssonina brunnea reveals fungus-poplar co-evolution.</title>
        <authorList>
            <person name="Zhu S."/>
            <person name="Cao Y.-Z."/>
            <person name="Jiang C."/>
            <person name="Tan B.-Y."/>
            <person name="Wang Z."/>
            <person name="Feng S."/>
            <person name="Zhang L."/>
            <person name="Su X.-H."/>
            <person name="Brejova B."/>
            <person name="Vinar T."/>
            <person name="Xu M."/>
            <person name="Wang M.-X."/>
            <person name="Zhang S.-G."/>
            <person name="Huang M.-R."/>
            <person name="Wu R."/>
            <person name="Zhou Y."/>
        </authorList>
    </citation>
    <scope>NUCLEOTIDE SEQUENCE [LARGE SCALE GENOMIC DNA]</scope>
    <source>
        <strain evidence="3 4">MB_m1</strain>
    </source>
</reference>
<protein>
    <submittedName>
        <fullName evidence="3">Uncharacterized protein</fullName>
    </submittedName>
</protein>
<evidence type="ECO:0000313" key="3">
    <source>
        <dbReference type="EMBL" id="EKD12479.1"/>
    </source>
</evidence>
<feature type="chain" id="PRO_5003853107" evidence="2">
    <location>
        <begin position="24"/>
        <end position="256"/>
    </location>
</feature>
<name>K1XJ15_MARBU</name>
<evidence type="ECO:0000256" key="2">
    <source>
        <dbReference type="SAM" id="SignalP"/>
    </source>
</evidence>
<gene>
    <name evidence="3" type="ORF">MBM_09345</name>
</gene>
<dbReference type="HOGENOM" id="CLU_1086173_0_0_1"/>
<keyword evidence="2" id="KW-0732">Signal</keyword>
<dbReference type="AlphaFoldDB" id="K1XJ15"/>
<dbReference type="InParanoid" id="K1XJ15"/>
<evidence type="ECO:0000313" key="4">
    <source>
        <dbReference type="Proteomes" id="UP000006753"/>
    </source>
</evidence>
<proteinExistence type="predicted"/>
<sequence>MAPLQLFPSFIYLLTLLTTPLLARNSHRPPNTCPTITKFTTPTSCPPTTPSVCPQPDCILVSPITVPCGCPTTIPTSAVHCAAAPMPSFHVEREKDPVGFDAATTGTYTYSDCDSDTATATGFVQDNHGDGGAGVLDGRVRHICGARLRLARKESILDIKPDGAYEYRFEKQILFLNSQDLIGILRVAWPLGLTKSTHPPPPPVSSSVIETRKTKKERNPPTADLLLLPQFDPPRAYPLETNQFQLGSAPRKGVLA</sequence>
<dbReference type="EMBL" id="JH921457">
    <property type="protein sequence ID" value="EKD12479.1"/>
    <property type="molecule type" value="Genomic_DNA"/>
</dbReference>
<organism evidence="3 4">
    <name type="scientific">Marssonina brunnea f. sp. multigermtubi (strain MB_m1)</name>
    <name type="common">Marssonina leaf spot fungus</name>
    <dbReference type="NCBI Taxonomy" id="1072389"/>
    <lineage>
        <taxon>Eukaryota</taxon>
        <taxon>Fungi</taxon>
        <taxon>Dikarya</taxon>
        <taxon>Ascomycota</taxon>
        <taxon>Pezizomycotina</taxon>
        <taxon>Leotiomycetes</taxon>
        <taxon>Helotiales</taxon>
        <taxon>Drepanopezizaceae</taxon>
        <taxon>Drepanopeziza</taxon>
    </lineage>
</organism>
<accession>K1XJ15</accession>
<evidence type="ECO:0000256" key="1">
    <source>
        <dbReference type="SAM" id="MobiDB-lite"/>
    </source>
</evidence>
<feature type="signal peptide" evidence="2">
    <location>
        <begin position="1"/>
        <end position="23"/>
    </location>
</feature>
<dbReference type="Proteomes" id="UP000006753">
    <property type="component" value="Unassembled WGS sequence"/>
</dbReference>
<feature type="region of interest" description="Disordered" evidence="1">
    <location>
        <begin position="196"/>
        <end position="225"/>
    </location>
</feature>
<dbReference type="KEGG" id="mbe:MBM_09345"/>